<dbReference type="RefSeq" id="WP_179828222.1">
    <property type="nucleotide sequence ID" value="NZ_JACCFS010000001.1"/>
</dbReference>
<evidence type="ECO:0000256" key="1">
    <source>
        <dbReference type="ARBA" id="ARBA00004651"/>
    </source>
</evidence>
<keyword evidence="10" id="KW-1185">Reference proteome</keyword>
<evidence type="ECO:0000256" key="3">
    <source>
        <dbReference type="ARBA" id="ARBA00022475"/>
    </source>
</evidence>
<feature type="transmembrane region" description="Helical" evidence="7">
    <location>
        <begin position="304"/>
        <end position="324"/>
    </location>
</feature>
<evidence type="ECO:0000256" key="7">
    <source>
        <dbReference type="SAM" id="Phobius"/>
    </source>
</evidence>
<dbReference type="PANTHER" id="PTHR23513">
    <property type="entry name" value="INTEGRAL MEMBRANE EFFLUX PROTEIN-RELATED"/>
    <property type="match status" value="1"/>
</dbReference>
<feature type="transmembrane region" description="Helical" evidence="7">
    <location>
        <begin position="274"/>
        <end position="297"/>
    </location>
</feature>
<keyword evidence="3" id="KW-1003">Cell membrane</keyword>
<feature type="transmembrane region" description="Helical" evidence="7">
    <location>
        <begin position="170"/>
        <end position="201"/>
    </location>
</feature>
<evidence type="ECO:0000256" key="5">
    <source>
        <dbReference type="ARBA" id="ARBA00022989"/>
    </source>
</evidence>
<feature type="transmembrane region" description="Helical" evidence="7">
    <location>
        <begin position="53"/>
        <end position="77"/>
    </location>
</feature>
<dbReference type="InterPro" id="IPR036259">
    <property type="entry name" value="MFS_trans_sf"/>
</dbReference>
<dbReference type="AlphaFoldDB" id="A0A7Z0JCI4"/>
<organism evidence="9 10">
    <name type="scientific">Nocardiopsis aegyptia</name>
    <dbReference type="NCBI Taxonomy" id="220378"/>
    <lineage>
        <taxon>Bacteria</taxon>
        <taxon>Bacillati</taxon>
        <taxon>Actinomycetota</taxon>
        <taxon>Actinomycetes</taxon>
        <taxon>Streptosporangiales</taxon>
        <taxon>Nocardiopsidaceae</taxon>
        <taxon>Nocardiopsis</taxon>
    </lineage>
</organism>
<evidence type="ECO:0000256" key="6">
    <source>
        <dbReference type="ARBA" id="ARBA00023136"/>
    </source>
</evidence>
<feature type="transmembrane region" description="Helical" evidence="7">
    <location>
        <begin position="89"/>
        <end position="118"/>
    </location>
</feature>
<keyword evidence="4 7" id="KW-0812">Transmembrane</keyword>
<evidence type="ECO:0000313" key="10">
    <source>
        <dbReference type="Proteomes" id="UP000572051"/>
    </source>
</evidence>
<feature type="domain" description="Major facilitator superfamily (MFS) profile" evidence="8">
    <location>
        <begin position="238"/>
        <end position="433"/>
    </location>
</feature>
<dbReference type="EMBL" id="JACCFS010000001">
    <property type="protein sequence ID" value="NYJ37473.1"/>
    <property type="molecule type" value="Genomic_DNA"/>
</dbReference>
<evidence type="ECO:0000256" key="2">
    <source>
        <dbReference type="ARBA" id="ARBA00022448"/>
    </source>
</evidence>
<sequence length="433" mass="44264">MDTTPVPATARPTTRLGADFHRFWAAGTLTNLGDGILSTALPLIAATLTHDPLAVSGLLVARFLPWLLVAPFAGVLIDRVDRLRAMAVANALAAVVVASLAVTVATSTVTLGVMYAALFAVTCCETVTDPASRIAVTRLVPSRLLDRANSRLEGGRLVAQDCVARPLGGALFAVAAVLPVAGTAVSYALCAVLTVLVVVSLRRSGRGGTGRAEPVRGAAVGAGRQLREGCAYVLGDPLMRSLAFNNAAMMIGLQMGTAVLVLHVRQEWGVGAAYFGLFTSSLAVGGVLGAVCAARLVARIGRRAVLLGGYTVGGLALALMALVPDAYLGAMVWAVVGACLALTNIAGSLLFQTMVPDHLRGRASAAFRALGWGLAPVGALTGGLIGRVDLSLPYLVGGLTMVGAAVVFRRALTEFAHRSDAAAADLAADAAPR</sequence>
<keyword evidence="6 7" id="KW-0472">Membrane</keyword>
<keyword evidence="2" id="KW-0813">Transport</keyword>
<evidence type="ECO:0000256" key="4">
    <source>
        <dbReference type="ARBA" id="ARBA00022692"/>
    </source>
</evidence>
<proteinExistence type="predicted"/>
<keyword evidence="5 7" id="KW-1133">Transmembrane helix</keyword>
<dbReference type="SUPFAM" id="SSF103473">
    <property type="entry name" value="MFS general substrate transporter"/>
    <property type="match status" value="1"/>
</dbReference>
<comment type="caution">
    <text evidence="9">The sequence shown here is derived from an EMBL/GenBank/DDBJ whole genome shotgun (WGS) entry which is preliminary data.</text>
</comment>
<dbReference type="PROSITE" id="PS50850">
    <property type="entry name" value="MFS"/>
    <property type="match status" value="1"/>
</dbReference>
<feature type="transmembrane region" description="Helical" evidence="7">
    <location>
        <begin position="391"/>
        <end position="408"/>
    </location>
</feature>
<gene>
    <name evidence="9" type="ORF">HNR10_005354</name>
</gene>
<feature type="transmembrane region" description="Helical" evidence="7">
    <location>
        <begin position="242"/>
        <end position="262"/>
    </location>
</feature>
<accession>A0A7Z0JCI4</accession>
<dbReference type="InterPro" id="IPR020846">
    <property type="entry name" value="MFS_dom"/>
</dbReference>
<dbReference type="PANTHER" id="PTHR23513:SF6">
    <property type="entry name" value="MAJOR FACILITATOR SUPERFAMILY ASSOCIATED DOMAIN-CONTAINING PROTEIN"/>
    <property type="match status" value="1"/>
</dbReference>
<dbReference type="CDD" id="cd06173">
    <property type="entry name" value="MFS_MefA_like"/>
    <property type="match status" value="1"/>
</dbReference>
<dbReference type="GO" id="GO:0022857">
    <property type="term" value="F:transmembrane transporter activity"/>
    <property type="evidence" value="ECO:0007669"/>
    <property type="project" value="InterPro"/>
</dbReference>
<comment type="subcellular location">
    <subcellularLocation>
        <location evidence="1">Cell membrane</location>
        <topology evidence="1">Multi-pass membrane protein</topology>
    </subcellularLocation>
</comment>
<protein>
    <submittedName>
        <fullName evidence="9">MFS family permease</fullName>
    </submittedName>
</protein>
<dbReference type="Gene3D" id="1.20.1250.20">
    <property type="entry name" value="MFS general substrate transporter like domains"/>
    <property type="match status" value="1"/>
</dbReference>
<evidence type="ECO:0000259" key="8">
    <source>
        <dbReference type="PROSITE" id="PS50850"/>
    </source>
</evidence>
<dbReference type="GO" id="GO:0005886">
    <property type="term" value="C:plasma membrane"/>
    <property type="evidence" value="ECO:0007669"/>
    <property type="project" value="UniProtKB-SubCell"/>
</dbReference>
<feature type="transmembrane region" description="Helical" evidence="7">
    <location>
        <begin position="330"/>
        <end position="351"/>
    </location>
</feature>
<reference evidence="9 10" key="1">
    <citation type="submission" date="2020-07" db="EMBL/GenBank/DDBJ databases">
        <title>Sequencing the genomes of 1000 actinobacteria strains.</title>
        <authorList>
            <person name="Klenk H.-P."/>
        </authorList>
    </citation>
    <scope>NUCLEOTIDE SEQUENCE [LARGE SCALE GENOMIC DNA]</scope>
    <source>
        <strain evidence="9 10">DSM 44442</strain>
    </source>
</reference>
<dbReference type="InterPro" id="IPR010290">
    <property type="entry name" value="TM_effector"/>
</dbReference>
<evidence type="ECO:0000313" key="9">
    <source>
        <dbReference type="EMBL" id="NYJ37473.1"/>
    </source>
</evidence>
<name>A0A7Z0JCI4_9ACTN</name>
<dbReference type="Proteomes" id="UP000572051">
    <property type="component" value="Unassembled WGS sequence"/>
</dbReference>
<dbReference type="Pfam" id="PF05977">
    <property type="entry name" value="MFS_3"/>
    <property type="match status" value="1"/>
</dbReference>
<feature type="transmembrane region" description="Helical" evidence="7">
    <location>
        <begin position="363"/>
        <end position="385"/>
    </location>
</feature>